<evidence type="ECO:0000313" key="3">
    <source>
        <dbReference type="Proteomes" id="UP000516134"/>
    </source>
</evidence>
<dbReference type="Gene3D" id="1.10.260.40">
    <property type="entry name" value="lambda repressor-like DNA-binding domains"/>
    <property type="match status" value="1"/>
</dbReference>
<reference evidence="2 3" key="1">
    <citation type="submission" date="2020-08" db="EMBL/GenBank/DDBJ databases">
        <title>Genome sequence of Sphingomonas daechungensis KACC 18115T.</title>
        <authorList>
            <person name="Hyun D.-W."/>
            <person name="Bae J.-W."/>
        </authorList>
    </citation>
    <scope>NUCLEOTIDE SEQUENCE [LARGE SCALE GENOMIC DNA]</scope>
    <source>
        <strain evidence="2 3">KACC 18115</strain>
    </source>
</reference>
<name>A0ABX6T0W6_9SPHN</name>
<gene>
    <name evidence="2" type="ORF">H9L15_01315</name>
</gene>
<protein>
    <submittedName>
        <fullName evidence="2">Helix-turn-helix transcriptional regulator</fullName>
    </submittedName>
</protein>
<dbReference type="PROSITE" id="PS50943">
    <property type="entry name" value="HTH_CROC1"/>
    <property type="match status" value="1"/>
</dbReference>
<dbReference type="EMBL" id="CP060780">
    <property type="protein sequence ID" value="QNP43477.1"/>
    <property type="molecule type" value="Genomic_DNA"/>
</dbReference>
<evidence type="ECO:0000313" key="2">
    <source>
        <dbReference type="EMBL" id="QNP43477.1"/>
    </source>
</evidence>
<dbReference type="SUPFAM" id="SSF47413">
    <property type="entry name" value="lambda repressor-like DNA-binding domains"/>
    <property type="match status" value="1"/>
</dbReference>
<dbReference type="InterPro" id="IPR010982">
    <property type="entry name" value="Lambda_DNA-bd_dom_sf"/>
</dbReference>
<sequence>MTQRQLAELAGTSQQQIQRIESGFQAAKVDLARKLAHALQAPIRELFPASQTVQVPEEVAPLDKRAIALAKAGIDIDPRHYRLDVRMRGGFARDFNISLKDRARLQSVLKNRLDYYFVVFDTPTERVALNLREMSFCQFLYDVGAPVSEGVESAEDEEPLKVWLTDSTEPLTFDVEPDQVDDEDDDQAGEADNLSDIFHYLEMYDGADDDSFLSQVSFVDADGEEVLILNSHIALCTVPLEYVSAAFRRSKWEGEDEDEQLPEDVLLQS</sequence>
<feature type="domain" description="HTH cro/C1-type" evidence="1">
    <location>
        <begin position="1"/>
        <end position="46"/>
    </location>
</feature>
<organism evidence="2 3">
    <name type="scientific">Sphingomonas daechungensis</name>
    <dbReference type="NCBI Taxonomy" id="1176646"/>
    <lineage>
        <taxon>Bacteria</taxon>
        <taxon>Pseudomonadati</taxon>
        <taxon>Pseudomonadota</taxon>
        <taxon>Alphaproteobacteria</taxon>
        <taxon>Sphingomonadales</taxon>
        <taxon>Sphingomonadaceae</taxon>
        <taxon>Sphingomonas</taxon>
    </lineage>
</organism>
<keyword evidence="3" id="KW-1185">Reference proteome</keyword>
<evidence type="ECO:0000259" key="1">
    <source>
        <dbReference type="PROSITE" id="PS50943"/>
    </source>
</evidence>
<dbReference type="SMART" id="SM00530">
    <property type="entry name" value="HTH_XRE"/>
    <property type="match status" value="1"/>
</dbReference>
<dbReference type="InterPro" id="IPR001387">
    <property type="entry name" value="Cro/C1-type_HTH"/>
</dbReference>
<dbReference type="CDD" id="cd00093">
    <property type="entry name" value="HTH_XRE"/>
    <property type="match status" value="1"/>
</dbReference>
<accession>A0ABX6T0W6</accession>
<dbReference type="Pfam" id="PF01381">
    <property type="entry name" value="HTH_3"/>
    <property type="match status" value="1"/>
</dbReference>
<proteinExistence type="predicted"/>
<dbReference type="Proteomes" id="UP000516134">
    <property type="component" value="Chromosome"/>
</dbReference>
<dbReference type="RefSeq" id="WP_187714907.1">
    <property type="nucleotide sequence ID" value="NZ_CP060780.1"/>
</dbReference>